<reference evidence="12 13" key="2">
    <citation type="journal article" date="2013" name="PLoS ONE">
        <title>INDIGO - INtegrated Data Warehouse of MIcrobial GenOmes with Examples from the Red Sea Extremophiles.</title>
        <authorList>
            <person name="Alam I."/>
            <person name="Antunes A."/>
            <person name="Kamau A.A."/>
            <person name="Ba Alawi W."/>
            <person name="Kalkatawi M."/>
            <person name="Stingl U."/>
            <person name="Bajic V.B."/>
        </authorList>
    </citation>
    <scope>NUCLEOTIDE SEQUENCE [LARGE SCALE GENOMIC DNA]</scope>
    <source>
        <strain evidence="12 13">SSD-17B</strain>
    </source>
</reference>
<dbReference type="InterPro" id="IPR042122">
    <property type="entry name" value="Ser_AcTrfase_N_sf"/>
</dbReference>
<dbReference type="InParanoid" id="F7PT27"/>
<evidence type="ECO:0000256" key="5">
    <source>
        <dbReference type="ARBA" id="ARBA00022605"/>
    </source>
</evidence>
<evidence type="ECO:0000256" key="3">
    <source>
        <dbReference type="ARBA" id="ARBA00013266"/>
    </source>
</evidence>
<dbReference type="EMBL" id="AFNU02000004">
    <property type="protein sequence ID" value="ERJ12561.1"/>
    <property type="molecule type" value="Genomic_DNA"/>
</dbReference>
<sequence length="169" mass="18410">MGIFKTIKKYDPSIKRNIEILLYPGIYALFFHRIAHFLYKIKFYFLARLISTISRFLTAIEIHPGARVGKGVFIDHGMGVVIGEESIIGNNCLIYQGVTIGGSGKGGIKRRHPIIGDNVIIGSGAKVLGEIEISNHVVIGANSVVVKNVEPHVTVAGVPAKVINQNHIN</sequence>
<dbReference type="Proteomes" id="UP000005707">
    <property type="component" value="Unassembled WGS sequence"/>
</dbReference>
<dbReference type="InterPro" id="IPR005881">
    <property type="entry name" value="Ser_O-AcTrfase"/>
</dbReference>
<evidence type="ECO:0000256" key="9">
    <source>
        <dbReference type="ARBA" id="ARBA00049486"/>
    </source>
</evidence>
<dbReference type="InterPro" id="IPR001451">
    <property type="entry name" value="Hexapep"/>
</dbReference>
<dbReference type="Gene3D" id="1.10.3130.10">
    <property type="entry name" value="serine acetyltransferase, domain 1"/>
    <property type="match status" value="1"/>
</dbReference>
<keyword evidence="8 10" id="KW-0012">Acyltransferase</keyword>
<dbReference type="InterPro" id="IPR045304">
    <property type="entry name" value="LbH_SAT"/>
</dbReference>
<comment type="catalytic activity">
    <reaction evidence="9 10">
        <text>L-serine + acetyl-CoA = O-acetyl-L-serine + CoA</text>
        <dbReference type="Rhea" id="RHEA:24560"/>
        <dbReference type="ChEBI" id="CHEBI:33384"/>
        <dbReference type="ChEBI" id="CHEBI:57287"/>
        <dbReference type="ChEBI" id="CHEBI:57288"/>
        <dbReference type="ChEBI" id="CHEBI:58340"/>
        <dbReference type="EC" id="2.3.1.30"/>
    </reaction>
</comment>
<evidence type="ECO:0000256" key="4">
    <source>
        <dbReference type="ARBA" id="ARBA00018522"/>
    </source>
</evidence>
<keyword evidence="11" id="KW-0812">Transmembrane</keyword>
<dbReference type="PANTHER" id="PTHR42811">
    <property type="entry name" value="SERINE ACETYLTRANSFERASE"/>
    <property type="match status" value="1"/>
</dbReference>
<evidence type="ECO:0000256" key="6">
    <source>
        <dbReference type="ARBA" id="ARBA00022679"/>
    </source>
</evidence>
<evidence type="ECO:0000256" key="10">
    <source>
        <dbReference type="PIRNR" id="PIRNR000441"/>
    </source>
</evidence>
<dbReference type="FunCoup" id="F7PT27">
    <property type="interactions" value="185"/>
</dbReference>
<dbReference type="Gene3D" id="2.160.10.10">
    <property type="entry name" value="Hexapeptide repeat proteins"/>
    <property type="match status" value="1"/>
</dbReference>
<dbReference type="FunFam" id="2.160.10.10:FF:000007">
    <property type="entry name" value="Serine acetyltransferase"/>
    <property type="match status" value="1"/>
</dbReference>
<evidence type="ECO:0000256" key="8">
    <source>
        <dbReference type="ARBA" id="ARBA00023315"/>
    </source>
</evidence>
<evidence type="ECO:0000256" key="11">
    <source>
        <dbReference type="SAM" id="Phobius"/>
    </source>
</evidence>
<dbReference type="eggNOG" id="COG1045">
    <property type="taxonomic scope" value="Bacteria"/>
</dbReference>
<name>F7PT27_9MOLU</name>
<evidence type="ECO:0000256" key="2">
    <source>
        <dbReference type="ARBA" id="ARBA00007274"/>
    </source>
</evidence>
<dbReference type="AlphaFoldDB" id="F7PT27"/>
<protein>
    <recommendedName>
        <fullName evidence="4 10">Serine acetyltransferase</fullName>
        <ecNumber evidence="3 10">2.3.1.30</ecNumber>
    </recommendedName>
</protein>
<dbReference type="OrthoDB" id="9801456at2"/>
<keyword evidence="6 10" id="KW-0808">Transferase</keyword>
<dbReference type="STRING" id="1033810.HLPCO_001547"/>
<evidence type="ECO:0000256" key="7">
    <source>
        <dbReference type="ARBA" id="ARBA00023192"/>
    </source>
</evidence>
<reference evidence="12 13" key="1">
    <citation type="journal article" date="2011" name="J. Bacteriol.">
        <title>Genome sequence of Haloplasma contractile, an unusual contractile bacterium from a deep-sea anoxic brine lake.</title>
        <authorList>
            <person name="Antunes A."/>
            <person name="Alam I."/>
            <person name="El Dorry H."/>
            <person name="Siam R."/>
            <person name="Robertson A."/>
            <person name="Bajic V.B."/>
            <person name="Stingl U."/>
        </authorList>
    </citation>
    <scope>NUCLEOTIDE SEQUENCE [LARGE SCALE GENOMIC DNA]</scope>
    <source>
        <strain evidence="12 13">SSD-17B</strain>
    </source>
</reference>
<keyword evidence="11" id="KW-1133">Transmembrane helix</keyword>
<dbReference type="NCBIfam" id="NF041874">
    <property type="entry name" value="EPS_EpsC"/>
    <property type="match status" value="1"/>
</dbReference>
<organism evidence="12 13">
    <name type="scientific">Haloplasma contractile SSD-17B</name>
    <dbReference type="NCBI Taxonomy" id="1033810"/>
    <lineage>
        <taxon>Bacteria</taxon>
        <taxon>Bacillati</taxon>
        <taxon>Mycoplasmatota</taxon>
        <taxon>Mollicutes</taxon>
        <taxon>Haloplasmatales</taxon>
        <taxon>Haloplasmataceae</taxon>
        <taxon>Haloplasma</taxon>
    </lineage>
</organism>
<evidence type="ECO:0000256" key="1">
    <source>
        <dbReference type="ARBA" id="ARBA00004876"/>
    </source>
</evidence>
<dbReference type="GO" id="GO:0006535">
    <property type="term" value="P:cysteine biosynthetic process from serine"/>
    <property type="evidence" value="ECO:0007669"/>
    <property type="project" value="InterPro"/>
</dbReference>
<keyword evidence="7" id="KW-0198">Cysteine biosynthesis</keyword>
<feature type="transmembrane region" description="Helical" evidence="11">
    <location>
        <begin position="20"/>
        <end position="39"/>
    </location>
</feature>
<dbReference type="CDD" id="cd03354">
    <property type="entry name" value="LbH_SAT"/>
    <property type="match status" value="1"/>
</dbReference>
<dbReference type="InterPro" id="IPR011004">
    <property type="entry name" value="Trimer_LpxA-like_sf"/>
</dbReference>
<dbReference type="SUPFAM" id="SSF51161">
    <property type="entry name" value="Trimeric LpxA-like enzymes"/>
    <property type="match status" value="1"/>
</dbReference>
<keyword evidence="5" id="KW-0028">Amino-acid biosynthesis</keyword>
<dbReference type="RefSeq" id="WP_008824857.1">
    <property type="nucleotide sequence ID" value="NZ_AFNU02000004.1"/>
</dbReference>
<dbReference type="GO" id="GO:0005737">
    <property type="term" value="C:cytoplasm"/>
    <property type="evidence" value="ECO:0007669"/>
    <property type="project" value="InterPro"/>
</dbReference>
<dbReference type="InterPro" id="IPR053376">
    <property type="entry name" value="Serine_acetyltransferase"/>
</dbReference>
<evidence type="ECO:0000313" key="13">
    <source>
        <dbReference type="Proteomes" id="UP000005707"/>
    </source>
</evidence>
<dbReference type="GO" id="GO:0009001">
    <property type="term" value="F:serine O-acetyltransferase activity"/>
    <property type="evidence" value="ECO:0007669"/>
    <property type="project" value="UniProtKB-EC"/>
</dbReference>
<comment type="similarity">
    <text evidence="2 10">Belongs to the transferase hexapeptide repeat family.</text>
</comment>
<keyword evidence="11" id="KW-0472">Membrane</keyword>
<dbReference type="EC" id="2.3.1.30" evidence="3 10"/>
<proteinExistence type="inferred from homology"/>
<dbReference type="Pfam" id="PF00132">
    <property type="entry name" value="Hexapep"/>
    <property type="match status" value="1"/>
</dbReference>
<keyword evidence="13" id="KW-1185">Reference proteome</keyword>
<accession>F7PT27</accession>
<comment type="caution">
    <text evidence="12">The sequence shown here is derived from an EMBL/GenBank/DDBJ whole genome shotgun (WGS) entry which is preliminary data.</text>
</comment>
<dbReference type="PIRSF" id="PIRSF000441">
    <property type="entry name" value="CysE"/>
    <property type="match status" value="1"/>
</dbReference>
<evidence type="ECO:0000313" key="12">
    <source>
        <dbReference type="EMBL" id="ERJ12561.1"/>
    </source>
</evidence>
<comment type="pathway">
    <text evidence="1">Amino-acid biosynthesis; L-cysteine biosynthesis; L-cysteine from L-serine: step 1/2.</text>
</comment>
<gene>
    <name evidence="12" type="ORF">HLPCO_001547</name>
</gene>